<dbReference type="PANTHER" id="PTHR43415">
    <property type="entry name" value="SPERMIDINE N(1)-ACETYLTRANSFERASE"/>
    <property type="match status" value="1"/>
</dbReference>
<dbReference type="Pfam" id="PF13302">
    <property type="entry name" value="Acetyltransf_3"/>
    <property type="match status" value="1"/>
</dbReference>
<dbReference type="PANTHER" id="PTHR43415:SF3">
    <property type="entry name" value="GNAT-FAMILY ACETYLTRANSFERASE"/>
    <property type="match status" value="1"/>
</dbReference>
<evidence type="ECO:0000313" key="2">
    <source>
        <dbReference type="Proteomes" id="UP000472521"/>
    </source>
</evidence>
<dbReference type="AlphaFoldDB" id="A0A0M0A5D7"/>
<protein>
    <submittedName>
        <fullName evidence="1">GNAT family N-acetyltransferase</fullName>
    </submittedName>
</protein>
<dbReference type="GO" id="GO:0016747">
    <property type="term" value="F:acyltransferase activity, transferring groups other than amino-acyl groups"/>
    <property type="evidence" value="ECO:0007669"/>
    <property type="project" value="InterPro"/>
</dbReference>
<sequence>MLKGEKIYLRLMQVSDIKRLYDLSNDYEVKKYNDKMLDIDEKIHIDEDSSNVRIYERKSVSIINKKNVLVGFMTYKPNDYCNNVYSIGITIGKKYWNRGYGQDAIKTLIKYLFDDLNAKKIQLEVAAENIRAIKCYKKCGFVEEKIRKAIYYIDGKYMDIIIMGILKKEMAL</sequence>
<dbReference type="EMBL" id="SWND01000022">
    <property type="protein sequence ID" value="NFF03709.1"/>
    <property type="molecule type" value="Genomic_DNA"/>
</dbReference>
<name>A0A0M0A5D7_CLOBO</name>
<evidence type="ECO:0000313" key="1">
    <source>
        <dbReference type="EMBL" id="NFF03709.1"/>
    </source>
</evidence>
<dbReference type="PROSITE" id="PS51186">
    <property type="entry name" value="GNAT"/>
    <property type="match status" value="1"/>
</dbReference>
<organism evidence="1 2">
    <name type="scientific">Clostridium botulinum</name>
    <dbReference type="NCBI Taxonomy" id="1491"/>
    <lineage>
        <taxon>Bacteria</taxon>
        <taxon>Bacillati</taxon>
        <taxon>Bacillota</taxon>
        <taxon>Clostridia</taxon>
        <taxon>Eubacteriales</taxon>
        <taxon>Clostridiaceae</taxon>
        <taxon>Clostridium</taxon>
    </lineage>
</organism>
<gene>
    <name evidence="1" type="ORF">FCV25_18725</name>
</gene>
<reference evidence="1 2" key="1">
    <citation type="submission" date="2019-04" db="EMBL/GenBank/DDBJ databases">
        <title>Genome sequencing of Clostridium botulinum Groups I-IV and Clostridium butyricum.</title>
        <authorList>
            <person name="Brunt J."/>
            <person name="Van Vliet A.H.M."/>
            <person name="Stringer S.C."/>
            <person name="Carter A.T."/>
            <person name="Peck M.W."/>
        </authorList>
    </citation>
    <scope>NUCLEOTIDE SEQUENCE [LARGE SCALE GENOMIC DNA]</scope>
    <source>
        <strain evidence="1 2">IFR 18/054</strain>
    </source>
</reference>
<accession>A0A0M0A5D7</accession>
<comment type="caution">
    <text evidence="1">The sequence shown here is derived from an EMBL/GenBank/DDBJ whole genome shotgun (WGS) entry which is preliminary data.</text>
</comment>
<dbReference type="InterPro" id="IPR016181">
    <property type="entry name" value="Acyl_CoA_acyltransferase"/>
</dbReference>
<dbReference type="SUPFAM" id="SSF55729">
    <property type="entry name" value="Acyl-CoA N-acyltransferases (Nat)"/>
    <property type="match status" value="1"/>
</dbReference>
<keyword evidence="1" id="KW-0808">Transferase</keyword>
<dbReference type="Gene3D" id="3.40.630.30">
    <property type="match status" value="1"/>
</dbReference>
<proteinExistence type="predicted"/>
<dbReference type="Proteomes" id="UP000472521">
    <property type="component" value="Unassembled WGS sequence"/>
</dbReference>
<dbReference type="InterPro" id="IPR000182">
    <property type="entry name" value="GNAT_dom"/>
</dbReference>